<comment type="caution">
    <text evidence="3">The sequence shown here is derived from an EMBL/GenBank/DDBJ whole genome shotgun (WGS) entry which is preliminary data.</text>
</comment>
<evidence type="ECO:0000313" key="4">
    <source>
        <dbReference type="Proteomes" id="UP001206128"/>
    </source>
</evidence>
<evidence type="ECO:0000313" key="3">
    <source>
        <dbReference type="EMBL" id="MCP2168352.1"/>
    </source>
</evidence>
<dbReference type="EMBL" id="JAMTCK010000013">
    <property type="protein sequence ID" value="MCP2168352.1"/>
    <property type="molecule type" value="Genomic_DNA"/>
</dbReference>
<gene>
    <name evidence="3" type="ORF">LX83_005230</name>
</gene>
<feature type="compositionally biased region" description="Low complexity" evidence="1">
    <location>
        <begin position="36"/>
        <end position="54"/>
    </location>
</feature>
<keyword evidence="4" id="KW-1185">Reference proteome</keyword>
<reference evidence="3" key="1">
    <citation type="submission" date="2022-06" db="EMBL/GenBank/DDBJ databases">
        <title>Genomic Encyclopedia of Archaeal and Bacterial Type Strains, Phase II (KMG-II): from individual species to whole genera.</title>
        <authorList>
            <person name="Goeker M."/>
        </authorList>
    </citation>
    <scope>NUCLEOTIDE SEQUENCE</scope>
    <source>
        <strain evidence="3">DSM 43935</strain>
    </source>
</reference>
<evidence type="ECO:0000256" key="2">
    <source>
        <dbReference type="SAM" id="SignalP"/>
    </source>
</evidence>
<keyword evidence="2" id="KW-0732">Signal</keyword>
<evidence type="ECO:0008006" key="5">
    <source>
        <dbReference type="Google" id="ProtNLM"/>
    </source>
</evidence>
<proteinExistence type="predicted"/>
<feature type="signal peptide" evidence="2">
    <location>
        <begin position="1"/>
        <end position="18"/>
    </location>
</feature>
<evidence type="ECO:0000256" key="1">
    <source>
        <dbReference type="SAM" id="MobiDB-lite"/>
    </source>
</evidence>
<accession>A0AAE3KIU1</accession>
<name>A0AAE3KIU1_9PSEU</name>
<feature type="region of interest" description="Disordered" evidence="1">
    <location>
        <begin position="20"/>
        <end position="72"/>
    </location>
</feature>
<protein>
    <recommendedName>
        <fullName evidence="5">Lipoprotein</fullName>
    </recommendedName>
</protein>
<feature type="chain" id="PRO_5042150578" description="Lipoprotein" evidence="2">
    <location>
        <begin position="19"/>
        <end position="162"/>
    </location>
</feature>
<dbReference type="AlphaFoldDB" id="A0AAE3KIU1"/>
<organism evidence="3 4">
    <name type="scientific">Goodfellowiella coeruleoviolacea</name>
    <dbReference type="NCBI Taxonomy" id="334858"/>
    <lineage>
        <taxon>Bacteria</taxon>
        <taxon>Bacillati</taxon>
        <taxon>Actinomycetota</taxon>
        <taxon>Actinomycetes</taxon>
        <taxon>Pseudonocardiales</taxon>
        <taxon>Pseudonocardiaceae</taxon>
        <taxon>Goodfellowiella</taxon>
    </lineage>
</organism>
<sequence>MATVVGAGLLLVVASACAPSERDSVAAGSGSGGSGTVLTTSPNPPSSSADPSTSDQVVPNGGTAVPGDRVDATALPEGYPVQVWTEGDGTTVGVTGQEGGCGKVRAEVTGQSAAAVAIDLVETVPAGEQLCTMDLRYPPLSVRIDQPLGERTVVLTERTEQK</sequence>
<dbReference type="Proteomes" id="UP001206128">
    <property type="component" value="Unassembled WGS sequence"/>
</dbReference>